<geneLocation type="plasmid" evidence="1 2">
    <name>pSRC3</name>
</geneLocation>
<accession>I0GWK2</accession>
<dbReference type="Proteomes" id="UP000007887">
    <property type="component" value="Plasmid pSRC3"/>
</dbReference>
<dbReference type="EMBL" id="AP012300">
    <property type="protein sequence ID" value="BAL85139.1"/>
    <property type="molecule type" value="Genomic_DNA"/>
</dbReference>
<gene>
    <name evidence="1" type="ordered locus">SELR_pSRC300660</name>
</gene>
<organism evidence="1 2">
    <name type="scientific">Selenomonas ruminantium subsp. lactilytica (strain NBRC 103574 / TAM6421)</name>
    <dbReference type="NCBI Taxonomy" id="927704"/>
    <lineage>
        <taxon>Bacteria</taxon>
        <taxon>Bacillati</taxon>
        <taxon>Bacillota</taxon>
        <taxon>Negativicutes</taxon>
        <taxon>Selenomonadales</taxon>
        <taxon>Selenomonadaceae</taxon>
        <taxon>Selenomonas</taxon>
    </lineage>
</organism>
<evidence type="ECO:0000313" key="2">
    <source>
        <dbReference type="Proteomes" id="UP000007887"/>
    </source>
</evidence>
<dbReference type="HOGENOM" id="CLU_2411530_0_0_9"/>
<dbReference type="KEGG" id="sri:SELR_pSRC300660"/>
<proteinExistence type="predicted"/>
<dbReference type="PATRIC" id="fig|927704.6.peg.3380"/>
<dbReference type="RefSeq" id="WP_014426157.1">
    <property type="nucleotide sequence ID" value="NC_017073.1"/>
</dbReference>
<dbReference type="AlphaFoldDB" id="I0GWK2"/>
<reference evidence="1 2" key="1">
    <citation type="submission" date="2011-10" db="EMBL/GenBank/DDBJ databases">
        <title>Whole genome sequence of Selenomonas ruminantium subsp. lactilytica TAM6421.</title>
        <authorList>
            <person name="Oguchi A."/>
            <person name="Ankai A."/>
            <person name="Kaneko J."/>
            <person name="Yamada-Narita S."/>
            <person name="Fukui S."/>
            <person name="Takahashi M."/>
            <person name="Onodera T."/>
            <person name="Kojima S."/>
            <person name="Fushimi T."/>
            <person name="Abe N."/>
            <person name="Kamio Y."/>
            <person name="Yamazaki S."/>
            <person name="Fujita N."/>
        </authorList>
    </citation>
    <scope>NUCLEOTIDE SEQUENCE [LARGE SCALE GENOMIC DNA]</scope>
    <source>
        <strain evidence="2">NBRC 103574 / TAM6421</strain>
        <plasmid evidence="1 2">pSRC3</plasmid>
    </source>
</reference>
<name>I0GWK2_SELRL</name>
<sequence>MGDLEHGYYGYDQEAEIEKTLSEYDDTIEPKPTIIPAKKARAKDYDKVCHELGFNPGVKFIKITTRGTIGFTCGKPEEFRPGRVKWTYEKEG</sequence>
<keyword evidence="1" id="KW-0614">Plasmid</keyword>
<evidence type="ECO:0000313" key="1">
    <source>
        <dbReference type="EMBL" id="BAL85139.1"/>
    </source>
</evidence>
<protein>
    <submittedName>
        <fullName evidence="1">Uncharacterized protein</fullName>
    </submittedName>
</protein>